<protein>
    <submittedName>
        <fullName evidence="1">Uncharacterized protein</fullName>
    </submittedName>
</protein>
<feature type="non-terminal residue" evidence="1">
    <location>
        <position position="1"/>
    </location>
</feature>
<feature type="non-terminal residue" evidence="1">
    <location>
        <position position="167"/>
    </location>
</feature>
<reference evidence="1 2" key="1">
    <citation type="journal article" date="2016" name="Mol. Biol. Evol.">
        <title>Comparative Genomics of Early-Diverging Mushroom-Forming Fungi Provides Insights into the Origins of Lignocellulose Decay Capabilities.</title>
        <authorList>
            <person name="Nagy L.G."/>
            <person name="Riley R."/>
            <person name="Tritt A."/>
            <person name="Adam C."/>
            <person name="Daum C."/>
            <person name="Floudas D."/>
            <person name="Sun H."/>
            <person name="Yadav J.S."/>
            <person name="Pangilinan J."/>
            <person name="Larsson K.H."/>
            <person name="Matsuura K."/>
            <person name="Barry K."/>
            <person name="Labutti K."/>
            <person name="Kuo R."/>
            <person name="Ohm R.A."/>
            <person name="Bhattacharya S.S."/>
            <person name="Shirouzu T."/>
            <person name="Yoshinaga Y."/>
            <person name="Martin F.M."/>
            <person name="Grigoriev I.V."/>
            <person name="Hibbett D.S."/>
        </authorList>
    </citation>
    <scope>NUCLEOTIDE SEQUENCE [LARGE SCALE GENOMIC DNA]</scope>
    <source>
        <strain evidence="1 2">HHB12029</strain>
    </source>
</reference>
<dbReference type="EMBL" id="KV426390">
    <property type="protein sequence ID" value="KZV81473.1"/>
    <property type="molecule type" value="Genomic_DNA"/>
</dbReference>
<accession>A0A165BYB1</accession>
<gene>
    <name evidence="1" type="ORF">EXIGLDRAFT_581318</name>
</gene>
<name>A0A165BYB1_EXIGL</name>
<evidence type="ECO:0000313" key="1">
    <source>
        <dbReference type="EMBL" id="KZV81473.1"/>
    </source>
</evidence>
<dbReference type="OrthoDB" id="198652at2759"/>
<dbReference type="AlphaFoldDB" id="A0A165BYB1"/>
<dbReference type="InParanoid" id="A0A165BYB1"/>
<evidence type="ECO:0000313" key="2">
    <source>
        <dbReference type="Proteomes" id="UP000077266"/>
    </source>
</evidence>
<proteinExistence type="predicted"/>
<organism evidence="1 2">
    <name type="scientific">Exidia glandulosa HHB12029</name>
    <dbReference type="NCBI Taxonomy" id="1314781"/>
    <lineage>
        <taxon>Eukaryota</taxon>
        <taxon>Fungi</taxon>
        <taxon>Dikarya</taxon>
        <taxon>Basidiomycota</taxon>
        <taxon>Agaricomycotina</taxon>
        <taxon>Agaricomycetes</taxon>
        <taxon>Auriculariales</taxon>
        <taxon>Exidiaceae</taxon>
        <taxon>Exidia</taxon>
    </lineage>
</organism>
<sequence>SYVDDVFSFDDFNQLVLYAPYSRLMPTKQAALLCLWDDIGLPHSDEKQLSGASLVIIGMEVDPNSMTIRMSDESRADLLSSIDSFTASRRQPLRTWQSLLGHANWALNAYPLLRPGLSAAYQKTAGKSGKQWTVYLNKQVLQDLQWFASWLKVLPGVQLLDADNWGP</sequence>
<keyword evidence="2" id="KW-1185">Reference proteome</keyword>
<dbReference type="Proteomes" id="UP000077266">
    <property type="component" value="Unassembled WGS sequence"/>
</dbReference>